<feature type="region of interest" description="Disordered" evidence="1">
    <location>
        <begin position="34"/>
        <end position="77"/>
    </location>
</feature>
<evidence type="ECO:0000313" key="3">
    <source>
        <dbReference type="Proteomes" id="UP000218811"/>
    </source>
</evidence>
<sequence>MSTGQIAQEGAWKTREQGEEARYIHQKEQLAALRAASKAKESQSGSAGYGELERDFEGGYGGQEDLEDRYATTSGEH</sequence>
<dbReference type="EMBL" id="KB467942">
    <property type="protein sequence ID" value="PCH38153.1"/>
    <property type="molecule type" value="Genomic_DNA"/>
</dbReference>
<feature type="region of interest" description="Disordered" evidence="1">
    <location>
        <begin position="1"/>
        <end position="20"/>
    </location>
</feature>
<evidence type="ECO:0000313" key="2">
    <source>
        <dbReference type="EMBL" id="PCH38153.1"/>
    </source>
</evidence>
<protein>
    <submittedName>
        <fullName evidence="2">Uncharacterized protein</fullName>
    </submittedName>
</protein>
<dbReference type="OrthoDB" id="2563136at2759"/>
<proteinExistence type="predicted"/>
<keyword evidence="3" id="KW-1185">Reference proteome</keyword>
<dbReference type="Proteomes" id="UP000218811">
    <property type="component" value="Unassembled WGS sequence"/>
</dbReference>
<reference evidence="2 3" key="1">
    <citation type="journal article" date="2012" name="Science">
        <title>The Paleozoic origin of enzymatic lignin decomposition reconstructed from 31 fungal genomes.</title>
        <authorList>
            <person name="Floudas D."/>
            <person name="Binder M."/>
            <person name="Riley R."/>
            <person name="Barry K."/>
            <person name="Blanchette R.A."/>
            <person name="Henrissat B."/>
            <person name="Martinez A.T."/>
            <person name="Otillar R."/>
            <person name="Spatafora J.W."/>
            <person name="Yadav J.S."/>
            <person name="Aerts A."/>
            <person name="Benoit I."/>
            <person name="Boyd A."/>
            <person name="Carlson A."/>
            <person name="Copeland A."/>
            <person name="Coutinho P.M."/>
            <person name="de Vries R.P."/>
            <person name="Ferreira P."/>
            <person name="Findley K."/>
            <person name="Foster B."/>
            <person name="Gaskell J."/>
            <person name="Glotzer D."/>
            <person name="Gorecki P."/>
            <person name="Heitman J."/>
            <person name="Hesse C."/>
            <person name="Hori C."/>
            <person name="Igarashi K."/>
            <person name="Jurgens J.A."/>
            <person name="Kallen N."/>
            <person name="Kersten P."/>
            <person name="Kohler A."/>
            <person name="Kuees U."/>
            <person name="Kumar T.K.A."/>
            <person name="Kuo A."/>
            <person name="LaButti K."/>
            <person name="Larrondo L.F."/>
            <person name="Lindquist E."/>
            <person name="Ling A."/>
            <person name="Lombard V."/>
            <person name="Lucas S."/>
            <person name="Lundell T."/>
            <person name="Martin R."/>
            <person name="McLaughlin D.J."/>
            <person name="Morgenstern I."/>
            <person name="Morin E."/>
            <person name="Murat C."/>
            <person name="Nagy L.G."/>
            <person name="Nolan M."/>
            <person name="Ohm R.A."/>
            <person name="Patyshakuliyeva A."/>
            <person name="Rokas A."/>
            <person name="Ruiz-Duenas F.J."/>
            <person name="Sabat G."/>
            <person name="Salamov A."/>
            <person name="Samejima M."/>
            <person name="Schmutz J."/>
            <person name="Slot J.C."/>
            <person name="St John F."/>
            <person name="Stenlid J."/>
            <person name="Sun H."/>
            <person name="Sun S."/>
            <person name="Syed K."/>
            <person name="Tsang A."/>
            <person name="Wiebenga A."/>
            <person name="Young D."/>
            <person name="Pisabarro A."/>
            <person name="Eastwood D.C."/>
            <person name="Martin F."/>
            <person name="Cullen D."/>
            <person name="Grigoriev I.V."/>
            <person name="Hibbett D.S."/>
        </authorList>
    </citation>
    <scope>NUCLEOTIDE SEQUENCE [LARGE SCALE GENOMIC DNA]</scope>
    <source>
        <strain evidence="2 3">MD-104</strain>
    </source>
</reference>
<evidence type="ECO:0000256" key="1">
    <source>
        <dbReference type="SAM" id="MobiDB-lite"/>
    </source>
</evidence>
<gene>
    <name evidence="2" type="ORF">WOLCODRAFT_96596</name>
</gene>
<name>A0A2H3JEA8_WOLCO</name>
<dbReference type="AlphaFoldDB" id="A0A2H3JEA8"/>
<dbReference type="OMA" id="YATTYGM"/>
<accession>A0A2H3JEA8</accession>
<organism evidence="2 3">
    <name type="scientific">Wolfiporia cocos (strain MD-104)</name>
    <name type="common">Brown rot fungus</name>
    <dbReference type="NCBI Taxonomy" id="742152"/>
    <lineage>
        <taxon>Eukaryota</taxon>
        <taxon>Fungi</taxon>
        <taxon>Dikarya</taxon>
        <taxon>Basidiomycota</taxon>
        <taxon>Agaricomycotina</taxon>
        <taxon>Agaricomycetes</taxon>
        <taxon>Polyporales</taxon>
        <taxon>Phaeolaceae</taxon>
        <taxon>Wolfiporia</taxon>
    </lineage>
</organism>